<keyword evidence="3" id="KW-1185">Reference proteome</keyword>
<reference evidence="2 3" key="1">
    <citation type="submission" date="2024-04" db="EMBL/GenBank/DDBJ databases">
        <authorList>
            <person name="Fracassetti M."/>
        </authorList>
    </citation>
    <scope>NUCLEOTIDE SEQUENCE [LARGE SCALE GENOMIC DNA]</scope>
</reference>
<protein>
    <submittedName>
        <fullName evidence="2">Uncharacterized protein</fullName>
    </submittedName>
</protein>
<feature type="compositionally biased region" description="Polar residues" evidence="1">
    <location>
        <begin position="31"/>
        <end position="49"/>
    </location>
</feature>
<evidence type="ECO:0000256" key="1">
    <source>
        <dbReference type="SAM" id="MobiDB-lite"/>
    </source>
</evidence>
<evidence type="ECO:0000313" key="2">
    <source>
        <dbReference type="EMBL" id="CAL1378010.1"/>
    </source>
</evidence>
<feature type="region of interest" description="Disordered" evidence="1">
    <location>
        <begin position="1"/>
        <end position="99"/>
    </location>
</feature>
<dbReference type="Proteomes" id="UP001497516">
    <property type="component" value="Chromosome 3"/>
</dbReference>
<accession>A0AAV2DXF2</accession>
<dbReference type="AlphaFoldDB" id="A0AAV2DXF2"/>
<name>A0AAV2DXF2_9ROSI</name>
<dbReference type="EMBL" id="OZ034816">
    <property type="protein sequence ID" value="CAL1378010.1"/>
    <property type="molecule type" value="Genomic_DNA"/>
</dbReference>
<organism evidence="2 3">
    <name type="scientific">Linum trigynum</name>
    <dbReference type="NCBI Taxonomy" id="586398"/>
    <lineage>
        <taxon>Eukaryota</taxon>
        <taxon>Viridiplantae</taxon>
        <taxon>Streptophyta</taxon>
        <taxon>Embryophyta</taxon>
        <taxon>Tracheophyta</taxon>
        <taxon>Spermatophyta</taxon>
        <taxon>Magnoliopsida</taxon>
        <taxon>eudicotyledons</taxon>
        <taxon>Gunneridae</taxon>
        <taxon>Pentapetalae</taxon>
        <taxon>rosids</taxon>
        <taxon>fabids</taxon>
        <taxon>Malpighiales</taxon>
        <taxon>Linaceae</taxon>
        <taxon>Linum</taxon>
    </lineage>
</organism>
<proteinExistence type="predicted"/>
<evidence type="ECO:0000313" key="3">
    <source>
        <dbReference type="Proteomes" id="UP001497516"/>
    </source>
</evidence>
<gene>
    <name evidence="2" type="ORF">LTRI10_LOCUS19618</name>
</gene>
<sequence length="99" mass="11214">MGAEERPNQSKPHRSWRAPLSVNNARELRSAPTNQNLTRAGEPSISQQRMGAEERPNQSKPHRSWRAPLSVNNARELRSAPTKSIPHRSWRAPLSFNNA</sequence>